<dbReference type="SUPFAM" id="SSF55729">
    <property type="entry name" value="Acyl-CoA N-acyltransferases (Nat)"/>
    <property type="match status" value="1"/>
</dbReference>
<keyword evidence="3" id="KW-1185">Reference proteome</keyword>
<dbReference type="Gene3D" id="3.40.630.30">
    <property type="match status" value="1"/>
</dbReference>
<dbReference type="Pfam" id="PF00583">
    <property type="entry name" value="Acetyltransf_1"/>
    <property type="match status" value="1"/>
</dbReference>
<dbReference type="PROSITE" id="PS51186">
    <property type="entry name" value="GNAT"/>
    <property type="match status" value="1"/>
</dbReference>
<comment type="caution">
    <text evidence="2">The sequence shown here is derived from an EMBL/GenBank/DDBJ whole genome shotgun (WGS) entry which is preliminary data.</text>
</comment>
<dbReference type="GO" id="GO:0016747">
    <property type="term" value="F:acyltransferase activity, transferring groups other than amino-acyl groups"/>
    <property type="evidence" value="ECO:0007669"/>
    <property type="project" value="InterPro"/>
</dbReference>
<reference evidence="2 3" key="1">
    <citation type="submission" date="2019-09" db="EMBL/GenBank/DDBJ databases">
        <title>Whole genome shotgun sequencing (WGS) of Ellagibacter isourolithinifaciens DSM 104140(T) and Adlercreutzia muris DSM 29508(T).</title>
        <authorList>
            <person name="Stoll D.A."/>
            <person name="Danylec N."/>
            <person name="Huch M."/>
        </authorList>
    </citation>
    <scope>NUCLEOTIDE SEQUENCE [LARGE SCALE GENOMIC DNA]</scope>
    <source>
        <strain evidence="2 3">DSM 104140</strain>
    </source>
</reference>
<dbReference type="InterPro" id="IPR016181">
    <property type="entry name" value="Acyl_CoA_acyltransferase"/>
</dbReference>
<dbReference type="GeneID" id="98657989"/>
<feature type="domain" description="N-acetyltransferase" evidence="1">
    <location>
        <begin position="14"/>
        <end position="173"/>
    </location>
</feature>
<dbReference type="EMBL" id="WAJR01000012">
    <property type="protein sequence ID" value="KAB1640445.1"/>
    <property type="molecule type" value="Genomic_DNA"/>
</dbReference>
<accession>A0A6N6NNF3</accession>
<evidence type="ECO:0000259" key="1">
    <source>
        <dbReference type="PROSITE" id="PS51186"/>
    </source>
</evidence>
<organism evidence="2 3">
    <name type="scientific">Ellagibacter isourolithinifaciens</name>
    <dbReference type="NCBI Taxonomy" id="2137581"/>
    <lineage>
        <taxon>Bacteria</taxon>
        <taxon>Bacillati</taxon>
        <taxon>Actinomycetota</taxon>
        <taxon>Coriobacteriia</taxon>
        <taxon>Eggerthellales</taxon>
        <taxon>Eggerthellaceae</taxon>
        <taxon>Ellagibacter</taxon>
    </lineage>
</organism>
<dbReference type="InterPro" id="IPR000182">
    <property type="entry name" value="GNAT_dom"/>
</dbReference>
<evidence type="ECO:0000313" key="2">
    <source>
        <dbReference type="EMBL" id="KAB1640445.1"/>
    </source>
</evidence>
<dbReference type="Proteomes" id="UP000468668">
    <property type="component" value="Unassembled WGS sequence"/>
</dbReference>
<proteinExistence type="predicted"/>
<protein>
    <recommendedName>
        <fullName evidence="1">N-acetyltransferase domain-containing protein</fullName>
    </recommendedName>
</protein>
<dbReference type="OrthoDB" id="3174529at2"/>
<name>A0A6N6NNF3_9ACTN</name>
<gene>
    <name evidence="2" type="ORF">F8C90_06175</name>
</gene>
<sequence length="173" mass="19127">MTALDFSTLAGEGATIRLATKEDIPAICDLRVAQSLEYWGVNPGQSELAHFRSETEAHLRRTLGERVMFLFVEEDGEIASMSGVEVFDRLPTFGGVSGVQRTATVVACYTRPEFRGHGHMAAMLSAWPLVAMRAGVDAIYVETRNATMRHVAEKTGYEHASDRFRMTIEVEAD</sequence>
<evidence type="ECO:0000313" key="3">
    <source>
        <dbReference type="Proteomes" id="UP000468668"/>
    </source>
</evidence>
<dbReference type="AlphaFoldDB" id="A0A6N6NNF3"/>
<dbReference type="RefSeq" id="WP_158049581.1">
    <property type="nucleotide sequence ID" value="NZ_DBEYUS010000003.1"/>
</dbReference>